<keyword evidence="2" id="KW-1185">Reference proteome</keyword>
<dbReference type="PANTHER" id="PTHR36166">
    <property type="entry name" value="CHROMOSOME 9, WHOLE GENOME SHOTGUN SEQUENCE"/>
    <property type="match status" value="1"/>
</dbReference>
<dbReference type="Proteomes" id="UP000249254">
    <property type="component" value="Unassembled WGS sequence"/>
</dbReference>
<sequence length="146" mass="16246">MEHRIGVQAPAEVIWNIVSDLERWSEWNPLYPKAAGAIRIGSQLTLTLALPGQAQRQIQPVVLEWVPNEQLHWRLTMLGGLVNNVRYIEIEQLAEESCIVSNGEIFGGLMGPTVAKSLGRAVHRGFREMNEALKARAEAHWSAAKG</sequence>
<organism evidence="1 2">
    <name type="scientific">Phenylobacterium soli</name>
    <dbReference type="NCBI Taxonomy" id="2170551"/>
    <lineage>
        <taxon>Bacteria</taxon>
        <taxon>Pseudomonadati</taxon>
        <taxon>Pseudomonadota</taxon>
        <taxon>Alphaproteobacteria</taxon>
        <taxon>Caulobacterales</taxon>
        <taxon>Caulobacteraceae</taxon>
        <taxon>Phenylobacterium</taxon>
    </lineage>
</organism>
<proteinExistence type="predicted"/>
<accession>A0A328ANJ7</accession>
<dbReference type="InterPro" id="IPR023393">
    <property type="entry name" value="START-like_dom_sf"/>
</dbReference>
<dbReference type="OrthoDB" id="7566055at2"/>
<dbReference type="Gene3D" id="3.30.530.20">
    <property type="match status" value="1"/>
</dbReference>
<dbReference type="CDD" id="cd07822">
    <property type="entry name" value="SRPBCC_4"/>
    <property type="match status" value="1"/>
</dbReference>
<reference evidence="2" key="1">
    <citation type="submission" date="2018-05" db="EMBL/GenBank/DDBJ databases">
        <authorList>
            <person name="Li X."/>
        </authorList>
    </citation>
    <scope>NUCLEOTIDE SEQUENCE [LARGE SCALE GENOMIC DNA]</scope>
    <source>
        <strain evidence="2">LX32</strain>
    </source>
</reference>
<dbReference type="InterPro" id="IPR019587">
    <property type="entry name" value="Polyketide_cyclase/dehydratase"/>
</dbReference>
<dbReference type="SUPFAM" id="SSF55961">
    <property type="entry name" value="Bet v1-like"/>
    <property type="match status" value="1"/>
</dbReference>
<dbReference type="AlphaFoldDB" id="A0A328ANJ7"/>
<dbReference type="PANTHER" id="PTHR36166:SF1">
    <property type="entry name" value="SRPBCC DOMAIN-CONTAINING PROTEIN"/>
    <property type="match status" value="1"/>
</dbReference>
<name>A0A328ANJ7_9CAUL</name>
<evidence type="ECO:0000313" key="1">
    <source>
        <dbReference type="EMBL" id="RAK56149.1"/>
    </source>
</evidence>
<gene>
    <name evidence="1" type="ORF">DJ017_00175</name>
</gene>
<protein>
    <submittedName>
        <fullName evidence="1">SRPBCC domain-containing protein</fullName>
    </submittedName>
</protein>
<dbReference type="Pfam" id="PF10604">
    <property type="entry name" value="Polyketide_cyc2"/>
    <property type="match status" value="1"/>
</dbReference>
<dbReference type="EMBL" id="QFYQ01000001">
    <property type="protein sequence ID" value="RAK56149.1"/>
    <property type="molecule type" value="Genomic_DNA"/>
</dbReference>
<evidence type="ECO:0000313" key="2">
    <source>
        <dbReference type="Proteomes" id="UP000249254"/>
    </source>
</evidence>
<comment type="caution">
    <text evidence="1">The sequence shown here is derived from an EMBL/GenBank/DDBJ whole genome shotgun (WGS) entry which is preliminary data.</text>
</comment>